<dbReference type="PROSITE" id="PS51318">
    <property type="entry name" value="TAT"/>
    <property type="match status" value="1"/>
</dbReference>
<gene>
    <name evidence="2" type="ORF">ACFR9U_00515</name>
</gene>
<organism evidence="2 3">
    <name type="scientific">Halorientalis brevis</name>
    <dbReference type="NCBI Taxonomy" id="1126241"/>
    <lineage>
        <taxon>Archaea</taxon>
        <taxon>Methanobacteriati</taxon>
        <taxon>Methanobacteriota</taxon>
        <taxon>Stenosarchaea group</taxon>
        <taxon>Halobacteria</taxon>
        <taxon>Halobacteriales</taxon>
        <taxon>Haloarculaceae</taxon>
        <taxon>Halorientalis</taxon>
    </lineage>
</organism>
<dbReference type="Proteomes" id="UP001597119">
    <property type="component" value="Unassembled WGS sequence"/>
</dbReference>
<feature type="compositionally biased region" description="Acidic residues" evidence="1">
    <location>
        <begin position="60"/>
        <end position="70"/>
    </location>
</feature>
<sequence length="475" mass="53408">MDDQRRLFLRALGAGLGLGSAGCLTRGPTERTPDAEVVTTRAVTDQPVEETPETVTTEPSEPDVDEQAEVTEAEARLAETTDRIMDELAWFATEYPNAIEAYKEAGDEVTSAVSEVGETVPLTEQDVRRLDGEIDRPQMDQGWPWNIWWEKGEKRWRRIDVDWQEPSEDQSDETPLAASDVERLRDETQAFADTFEAEFDPHFTGGKKERQFSKNTIDVIKRFNDLGDRAMVVAGLVRLFEHYEAVVSAAYVQKNLSNDPIQNRLADYMVSDADTIPAPPLFEVEYHQGQLGHTAFVNQQSVGTERTEALYQAKPTATIDGSNLESGQLRLQDVVEELEVGTSRVDRCYCIVSAWVDLDEKYYSSELPSQSVFVQRYRDADAAGTAHERLLDRDGVSRIDGTEIVLGDGDGTTWEPIIFPFRSESWYALSKRSGRNLLIAAVSRRPFEHRDGESEGSLLQRVLGLSWLRSAPDFD</sequence>
<evidence type="ECO:0000313" key="2">
    <source>
        <dbReference type="EMBL" id="MFD1585448.1"/>
    </source>
</evidence>
<evidence type="ECO:0000313" key="3">
    <source>
        <dbReference type="Proteomes" id="UP001597119"/>
    </source>
</evidence>
<dbReference type="EMBL" id="JBHUDJ010000001">
    <property type="protein sequence ID" value="MFD1585448.1"/>
    <property type="molecule type" value="Genomic_DNA"/>
</dbReference>
<reference evidence="2 3" key="1">
    <citation type="journal article" date="2019" name="Int. J. Syst. Evol. Microbiol.">
        <title>The Global Catalogue of Microorganisms (GCM) 10K type strain sequencing project: providing services to taxonomists for standard genome sequencing and annotation.</title>
        <authorList>
            <consortium name="The Broad Institute Genomics Platform"/>
            <consortium name="The Broad Institute Genome Sequencing Center for Infectious Disease"/>
            <person name="Wu L."/>
            <person name="Ma J."/>
        </authorList>
    </citation>
    <scope>NUCLEOTIDE SEQUENCE [LARGE SCALE GENOMIC DNA]</scope>
    <source>
        <strain evidence="2 3">CGMCC 1.12125</strain>
    </source>
</reference>
<dbReference type="PROSITE" id="PS51257">
    <property type="entry name" value="PROKAR_LIPOPROTEIN"/>
    <property type="match status" value="1"/>
</dbReference>
<name>A0ABD6C586_9EURY</name>
<feature type="region of interest" description="Disordered" evidence="1">
    <location>
        <begin position="22"/>
        <end position="70"/>
    </location>
</feature>
<keyword evidence="3" id="KW-1185">Reference proteome</keyword>
<dbReference type="InterPro" id="IPR006311">
    <property type="entry name" value="TAT_signal"/>
</dbReference>
<accession>A0ABD6C586</accession>
<dbReference type="AlphaFoldDB" id="A0ABD6C586"/>
<evidence type="ECO:0000256" key="1">
    <source>
        <dbReference type="SAM" id="MobiDB-lite"/>
    </source>
</evidence>
<protein>
    <submittedName>
        <fullName evidence="2">Uncharacterized protein</fullName>
    </submittedName>
</protein>
<dbReference type="RefSeq" id="WP_247377779.1">
    <property type="nucleotide sequence ID" value="NZ_JALLGV010000004.1"/>
</dbReference>
<proteinExistence type="predicted"/>
<comment type="caution">
    <text evidence="2">The sequence shown here is derived from an EMBL/GenBank/DDBJ whole genome shotgun (WGS) entry which is preliminary data.</text>
</comment>